<protein>
    <recommendedName>
        <fullName evidence="3">(Na+)-NQR maturation NqrM</fullName>
    </recommendedName>
</protein>
<comment type="caution">
    <text evidence="1">The sequence shown here is derived from an EMBL/GenBank/DDBJ whole genome shotgun (WGS) entry which is preliminary data.</text>
</comment>
<evidence type="ECO:0000313" key="1">
    <source>
        <dbReference type="EMBL" id="MCE5974904.1"/>
    </source>
</evidence>
<name>A0ABS8YYM8_9RHOB</name>
<evidence type="ECO:0000313" key="2">
    <source>
        <dbReference type="Proteomes" id="UP001521181"/>
    </source>
</evidence>
<sequence length="56" mass="5630">MALLLGLGIVLLAVGGLALGMAFGRGPAKGSCGGMACLKDVACEGCPHRRSQEDRT</sequence>
<dbReference type="RefSeq" id="WP_233677839.1">
    <property type="nucleotide sequence ID" value="NZ_JAJUOS010000014.1"/>
</dbReference>
<proteinExistence type="predicted"/>
<dbReference type="EMBL" id="JAJUOS010000014">
    <property type="protein sequence ID" value="MCE5974904.1"/>
    <property type="molecule type" value="Genomic_DNA"/>
</dbReference>
<dbReference type="Proteomes" id="UP001521181">
    <property type="component" value="Unassembled WGS sequence"/>
</dbReference>
<gene>
    <name evidence="1" type="ORF">LZA78_15575</name>
</gene>
<reference evidence="1 2" key="1">
    <citation type="submission" date="2021-12" db="EMBL/GenBank/DDBJ databases">
        <title>Sinirhodobacter sp. WL0062 is a bacterium isolated from seawater.</title>
        <authorList>
            <person name="Wang L."/>
            <person name="He W."/>
            <person name="Zhang D.-F."/>
        </authorList>
    </citation>
    <scope>NUCLEOTIDE SEQUENCE [LARGE SCALE GENOMIC DNA]</scope>
    <source>
        <strain evidence="1 2">WL0062</strain>
    </source>
</reference>
<evidence type="ECO:0008006" key="3">
    <source>
        <dbReference type="Google" id="ProtNLM"/>
    </source>
</evidence>
<accession>A0ABS8YYM8</accession>
<keyword evidence="2" id="KW-1185">Reference proteome</keyword>
<organism evidence="1 2">
    <name type="scientific">Rhodobacter flavimaris</name>
    <dbReference type="NCBI Taxonomy" id="2907145"/>
    <lineage>
        <taxon>Bacteria</taxon>
        <taxon>Pseudomonadati</taxon>
        <taxon>Pseudomonadota</taxon>
        <taxon>Alphaproteobacteria</taxon>
        <taxon>Rhodobacterales</taxon>
        <taxon>Rhodobacter group</taxon>
        <taxon>Rhodobacter</taxon>
    </lineage>
</organism>